<proteinExistence type="predicted"/>
<reference evidence="1" key="1">
    <citation type="submission" date="2022-07" db="EMBL/GenBank/DDBJ databases">
        <authorList>
            <person name="Trinca V."/>
            <person name="Uliana J.V.C."/>
            <person name="Torres T.T."/>
            <person name="Ward R.J."/>
            <person name="Monesi N."/>
        </authorList>
    </citation>
    <scope>NUCLEOTIDE SEQUENCE</scope>
    <source>
        <strain evidence="1">HSMRA1968</strain>
        <tissue evidence="1">Whole embryos</tissue>
    </source>
</reference>
<keyword evidence="2" id="KW-1185">Reference proteome</keyword>
<dbReference type="OrthoDB" id="2111088at2759"/>
<dbReference type="Gene3D" id="3.40.50.410">
    <property type="entry name" value="von Willebrand factor, type A domain"/>
    <property type="match status" value="1"/>
</dbReference>
<evidence type="ECO:0000313" key="1">
    <source>
        <dbReference type="EMBL" id="KAJ6637003.1"/>
    </source>
</evidence>
<dbReference type="Proteomes" id="UP001151699">
    <property type="component" value="Chromosome X"/>
</dbReference>
<dbReference type="AlphaFoldDB" id="A0A9Q0RYH7"/>
<accession>A0A9Q0RYH7</accession>
<organism evidence="1 2">
    <name type="scientific">Pseudolycoriella hygida</name>
    <dbReference type="NCBI Taxonomy" id="35572"/>
    <lineage>
        <taxon>Eukaryota</taxon>
        <taxon>Metazoa</taxon>
        <taxon>Ecdysozoa</taxon>
        <taxon>Arthropoda</taxon>
        <taxon>Hexapoda</taxon>
        <taxon>Insecta</taxon>
        <taxon>Pterygota</taxon>
        <taxon>Neoptera</taxon>
        <taxon>Endopterygota</taxon>
        <taxon>Diptera</taxon>
        <taxon>Nematocera</taxon>
        <taxon>Sciaroidea</taxon>
        <taxon>Sciaridae</taxon>
        <taxon>Pseudolycoriella</taxon>
    </lineage>
</organism>
<gene>
    <name evidence="1" type="ORF">Bhyg_09729</name>
</gene>
<dbReference type="CDD" id="cd00198">
    <property type="entry name" value="vWFA"/>
    <property type="match status" value="1"/>
</dbReference>
<sequence>MSSETSARNCFQMELHPMADGYICSLNIDKDAEYFSQKSNISNSVETVIILDRSGSMGNSVPKIVNEVLPIFFRKLHYQPDDIVHLITFDSYCELFTKRVSEFRNLPLNSRGCTNMTLGIKEFRKLFSTFDLKNPIRVLTISDGDVDNPSSVKQEGDDLAKYVSEYNVPINSQAMRLFTSDRQPDTTALCSMLQINNTMKTQLLDVSESLTSENIALQLVNLFDSDGFSNGLYMTADTHVFLNLPWEKEAHKYLIVRAGSNLFWMKKPIPEIVRIEEKPVQLVVKPSLSHGMFYTLMNQKIDYFVDNVKILRVLGTEKSFQKAKEIVDYFDKVEDSFMFDNDEITEQCVGIRGRVKKMIASRRKTISNLLATIANDDNISKLNSAQKAEYLRQVDSSRNSRGLARRAAKEGLNFDDIARNEVLEMAKHFDGIKDIDDSEHDVSFFSQDTTLGGIKALVELSADENFQSFNVQEILEILNLVGVACNGPIGDYPDPSTWKVKEMYLGCNVSLSDILVAYKQSNGEALKVPAINKDIKNVIPVFDDVRISNFMKKYAPSLLEYTFSIGMRRIIADVPMTIGYTMCAGAWKMISELNKSRSTLHLEVFQKIVLTFDSFVGKYFDHMMPLLREQKCAEKMFYLSNNGIANMMSPLFRMYKTKDETRLKLIPTILRSLYSFEMWQGIRRLYKNSEDADQISRSALYKLLGIDIKKNKIDAKPVFVDEPKDIQFYDEPNMNYEYADELCKPLFYVNYLSLIPEYFKAICDDLDRLKNIPTLKKASVLATLQVDYDFKDFILFNIFQALRYRTRASREDTESECMKIVDLKDYQLALEDVKNYIRQEFETEYLTQLSEKNKFEVGLMGERIASKILSAESYEEMISLLRDGIVRNNIVYKISTPHSQGFKTLVQDLFLSKKTVPQRINIAKVILLGVDNNDEVVWNHGGVCFQININQMRTQFLKFATLEEWNSVMTEYKRKGKHMYREHKLNRHGHGNSKPSYWAIGYSSLIEFRNSVSLSEFKAYCRNHRQCCNVRNLENDFLLTLNDDT</sequence>
<dbReference type="GO" id="GO:0032991">
    <property type="term" value="C:protein-containing complex"/>
    <property type="evidence" value="ECO:0007669"/>
    <property type="project" value="UniProtKB-ARBA"/>
</dbReference>
<evidence type="ECO:0000313" key="2">
    <source>
        <dbReference type="Proteomes" id="UP001151699"/>
    </source>
</evidence>
<comment type="caution">
    <text evidence="1">The sequence shown here is derived from an EMBL/GenBank/DDBJ whole genome shotgun (WGS) entry which is preliminary data.</text>
</comment>
<name>A0A9Q0RYH7_9DIPT</name>
<dbReference type="SUPFAM" id="SSF53300">
    <property type="entry name" value="vWA-like"/>
    <property type="match status" value="1"/>
</dbReference>
<dbReference type="InterPro" id="IPR036465">
    <property type="entry name" value="vWFA_dom_sf"/>
</dbReference>
<protein>
    <recommendedName>
        <fullName evidence="3">VWFA domain-containing protein</fullName>
    </recommendedName>
</protein>
<evidence type="ECO:0008006" key="3">
    <source>
        <dbReference type="Google" id="ProtNLM"/>
    </source>
</evidence>
<dbReference type="EMBL" id="WJQU01000003">
    <property type="protein sequence ID" value="KAJ6637003.1"/>
    <property type="molecule type" value="Genomic_DNA"/>
</dbReference>